<name>A0AAF0C4Z4_9GAMM</name>
<evidence type="ECO:0000256" key="1">
    <source>
        <dbReference type="SAM" id="Phobius"/>
    </source>
</evidence>
<keyword evidence="3" id="KW-1185">Reference proteome</keyword>
<keyword evidence="1" id="KW-0472">Membrane</keyword>
<dbReference type="AlphaFoldDB" id="A0AAF0C4Z4"/>
<feature type="transmembrane region" description="Helical" evidence="1">
    <location>
        <begin position="7"/>
        <end position="27"/>
    </location>
</feature>
<dbReference type="KEGG" id="tact:SG35_007780"/>
<gene>
    <name evidence="2" type="ORF">SG35_007780</name>
</gene>
<organism evidence="2 3">
    <name type="scientific">Thalassomonas actiniarum</name>
    <dbReference type="NCBI Taxonomy" id="485447"/>
    <lineage>
        <taxon>Bacteria</taxon>
        <taxon>Pseudomonadati</taxon>
        <taxon>Pseudomonadota</taxon>
        <taxon>Gammaproteobacteria</taxon>
        <taxon>Alteromonadales</taxon>
        <taxon>Colwelliaceae</taxon>
        <taxon>Thalassomonas</taxon>
    </lineage>
</organism>
<accession>A0AAF0C4Z4</accession>
<dbReference type="Proteomes" id="UP000032568">
    <property type="component" value="Chromosome"/>
</dbReference>
<reference evidence="2 3" key="1">
    <citation type="journal article" date="2015" name="Genome Announc.">
        <title>Draft Genome Sequences of Marine Isolates of Thalassomonas viridans and Thalassomonas actiniarum.</title>
        <authorList>
            <person name="Olonade I."/>
            <person name="van Zyl L.J."/>
            <person name="Trindade M."/>
        </authorList>
    </citation>
    <scope>NUCLEOTIDE SEQUENCE [LARGE SCALE GENOMIC DNA]</scope>
    <source>
        <strain evidence="2 3">A5K-106</strain>
    </source>
</reference>
<keyword evidence="1" id="KW-1133">Transmembrane helix</keyword>
<evidence type="ECO:0000313" key="2">
    <source>
        <dbReference type="EMBL" id="WDE00524.1"/>
    </source>
</evidence>
<keyword evidence="1" id="KW-0812">Transmembrane</keyword>
<sequence length="194" mass="22487">MNDLKKHALALSFIAVLVCIKFVYIPIIDWQDEQLGTLALLERKINKVDHLLTEEEQLTVDHEMSTRQVLALSQGFYHNQDPEPFKRQQQKNIEAELLAHKLKIKNIGWQITMENADVNLNQFSINYTFDGKSEDVINYLLAISANEKFSELTEFNLSFVKQKAGKLGRVSARLRRVFFMDLNQEQMTKAESRA</sequence>
<dbReference type="EMBL" id="CP059735">
    <property type="protein sequence ID" value="WDE00524.1"/>
    <property type="molecule type" value="Genomic_DNA"/>
</dbReference>
<protein>
    <submittedName>
        <fullName evidence="2">Uncharacterized protein</fullName>
    </submittedName>
</protein>
<proteinExistence type="predicted"/>
<reference evidence="2 3" key="2">
    <citation type="journal article" date="2022" name="Mar. Drugs">
        <title>Bioassay-Guided Fractionation Leads to the Detection of Cholic Acid Generated by the Rare Thalassomonas sp.</title>
        <authorList>
            <person name="Pheiffer F."/>
            <person name="Schneider Y.K."/>
            <person name="Hansen E.H."/>
            <person name="Andersen J.H."/>
            <person name="Isaksson J."/>
            <person name="Busche T."/>
            <person name="R C."/>
            <person name="Kalinowski J."/>
            <person name="Zyl L.V."/>
            <person name="Trindade M."/>
        </authorList>
    </citation>
    <scope>NUCLEOTIDE SEQUENCE [LARGE SCALE GENOMIC DNA]</scope>
    <source>
        <strain evidence="2 3">A5K-106</strain>
    </source>
</reference>
<evidence type="ECO:0000313" key="3">
    <source>
        <dbReference type="Proteomes" id="UP000032568"/>
    </source>
</evidence>
<dbReference type="RefSeq" id="WP_044830700.1">
    <property type="nucleotide sequence ID" value="NZ_CP059735.1"/>
</dbReference>